<keyword evidence="3" id="KW-1133">Transmembrane helix</keyword>
<dbReference type="InterPro" id="IPR011992">
    <property type="entry name" value="EF-hand-dom_pair"/>
</dbReference>
<dbReference type="EMBL" id="HG810774">
    <property type="protein sequence ID" value="CDO66090.1"/>
    <property type="molecule type" value="Genomic_DNA"/>
</dbReference>
<dbReference type="GO" id="GO:0005509">
    <property type="term" value="F:calcium ion binding"/>
    <property type="evidence" value="ECO:0007669"/>
    <property type="project" value="InterPro"/>
</dbReference>
<dbReference type="PhylomeDB" id="A0A060S2W8"/>
<evidence type="ECO:0000259" key="4">
    <source>
        <dbReference type="PROSITE" id="PS50222"/>
    </source>
</evidence>
<organism evidence="5 6">
    <name type="scientific">Plasmodium reichenowi</name>
    <dbReference type="NCBI Taxonomy" id="5854"/>
    <lineage>
        <taxon>Eukaryota</taxon>
        <taxon>Sar</taxon>
        <taxon>Alveolata</taxon>
        <taxon>Apicomplexa</taxon>
        <taxon>Aconoidasida</taxon>
        <taxon>Haemosporida</taxon>
        <taxon>Plasmodiidae</taxon>
        <taxon>Plasmodium</taxon>
        <taxon>Plasmodium (Laverania)</taxon>
    </lineage>
</organism>
<dbReference type="Pfam" id="PF13499">
    <property type="entry name" value="EF-hand_7"/>
    <property type="match status" value="1"/>
</dbReference>
<feature type="transmembrane region" description="Helical" evidence="3">
    <location>
        <begin position="14"/>
        <end position="35"/>
    </location>
</feature>
<dbReference type="InterPro" id="IPR002048">
    <property type="entry name" value="EF_hand_dom"/>
</dbReference>
<dbReference type="VEuPathDB" id="PlasmoDB:PRCDC_1328700"/>
<evidence type="ECO:0000313" key="6">
    <source>
        <dbReference type="Proteomes" id="UP000027581"/>
    </source>
</evidence>
<dbReference type="AlphaFoldDB" id="A0A060S2W8"/>
<evidence type="ECO:0000256" key="1">
    <source>
        <dbReference type="ARBA" id="ARBA00022837"/>
    </source>
</evidence>
<dbReference type="InterPro" id="IPR018247">
    <property type="entry name" value="EF_Hand_1_Ca_BS"/>
</dbReference>
<dbReference type="PROSITE" id="PS50222">
    <property type="entry name" value="EF_HAND_2"/>
    <property type="match status" value="1"/>
</dbReference>
<accession>A0A060S2W8</accession>
<evidence type="ECO:0000256" key="3">
    <source>
        <dbReference type="SAM" id="Phobius"/>
    </source>
</evidence>
<keyword evidence="1" id="KW-0106">Calcium</keyword>
<keyword evidence="3" id="KW-0472">Membrane</keyword>
<dbReference type="PROSITE" id="PS00018">
    <property type="entry name" value="EF_HAND_1"/>
    <property type="match status" value="1"/>
</dbReference>
<keyword evidence="6" id="KW-1185">Reference proteome</keyword>
<feature type="region of interest" description="Disordered" evidence="2">
    <location>
        <begin position="429"/>
        <end position="456"/>
    </location>
</feature>
<dbReference type="Proteomes" id="UP000027581">
    <property type="component" value="Unassembled WGS sequence"/>
</dbReference>
<sequence>MKLLNFPLTRYDVFITRFFLFASFLMVLFMCENFLKKSYMTSIHIRNNKLCSFIHKNFENLEKYLTCDFVPYDLGMNDWKSLKKKIIKNGEGEYNDISDPSYMEKKHFEIEKNSHKMKGRANEMNEQKSTLMNRPRKSKYNKTNKNNKVKGNLNKKKKKKKKKKAAQKYYTNRMGYSIGTNKNNSNNINININSSGENYKEKDKYYHESFNYSVDTNNPSVDEQVLKKALMVFKKLDINKNTYIDYIEFETNVNILSRMNEINKNILTYLFDMFDIDKDKKLNYTEFLSLNSYDFNYIKLVHIIFEEDHVVDKRIVLEYLEIYVTEFLETIIEEEKHKYLRQHNLIQYYTNLFYINNKKKWDLNEDDKLQIGEFPNFQLTLLIEIDHLSNFIQIDYNIDGYIDPSELLYYINEDKSMFNKFKKYIKKKQNKNKNKNKNNNDNNDNNNDNNDNNNNNKMDVFKFMKEELNIPEGLFLNIKYLYYSFDINNDMLLNFEEYKDQVTTFAVLDSAPDIVYAT</sequence>
<dbReference type="Gene3D" id="1.10.238.10">
    <property type="entry name" value="EF-hand"/>
    <property type="match status" value="1"/>
</dbReference>
<feature type="compositionally biased region" description="Basic residues" evidence="2">
    <location>
        <begin position="134"/>
        <end position="166"/>
    </location>
</feature>
<gene>
    <name evidence="5" type="ORF">PRCDC_1328700</name>
</gene>
<feature type="domain" description="EF-hand" evidence="4">
    <location>
        <begin position="262"/>
        <end position="297"/>
    </location>
</feature>
<reference evidence="5" key="1">
    <citation type="submission" date="2014-01" db="EMBL/GenBank/DDBJ databases">
        <authorList>
            <person name="Aslett M."/>
        </authorList>
    </citation>
    <scope>NUCLEOTIDE SEQUENCE</scope>
    <source>
        <strain evidence="5">CDC</strain>
    </source>
</reference>
<protein>
    <recommendedName>
        <fullName evidence="4">EF-hand domain-containing protein</fullName>
    </recommendedName>
</protein>
<dbReference type="SUPFAM" id="SSF47473">
    <property type="entry name" value="EF-hand"/>
    <property type="match status" value="1"/>
</dbReference>
<evidence type="ECO:0000256" key="2">
    <source>
        <dbReference type="SAM" id="MobiDB-lite"/>
    </source>
</evidence>
<feature type="compositionally biased region" description="Low complexity" evidence="2">
    <location>
        <begin position="437"/>
        <end position="456"/>
    </location>
</feature>
<keyword evidence="3" id="KW-0812">Transmembrane</keyword>
<evidence type="ECO:0000313" key="5">
    <source>
        <dbReference type="EMBL" id="CDO66090.1"/>
    </source>
</evidence>
<feature type="region of interest" description="Disordered" evidence="2">
    <location>
        <begin position="120"/>
        <end position="166"/>
    </location>
</feature>
<proteinExistence type="predicted"/>
<name>A0A060S2W8_PLARE</name>
<dbReference type="VEuPathDB" id="PlasmoDB:PRG01_1331900"/>
<reference evidence="5" key="2">
    <citation type="submission" date="2014-05" db="EMBL/GenBank/DDBJ databases">
        <title>The genome sequences of chimpanzee malaria parasites reveal the path to human adaptation.</title>
        <authorList>
            <person name="Otto T.D."/>
            <person name="Rayner J.C."/>
            <person name="Boehme U."/>
            <person name="Pain A."/>
            <person name="Spottiswoode N."/>
            <person name="Sanders M."/>
            <person name="Quail M."/>
            <person name="Ollomo B."/>
            <person name="Renaud F."/>
            <person name="Thomas A.W."/>
            <person name="Prugnolle F."/>
            <person name="Conway D.J."/>
            <person name="Newbold C."/>
            <person name="Berriman M."/>
        </authorList>
    </citation>
    <scope>NUCLEOTIDE SEQUENCE [LARGE SCALE GENOMIC DNA]</scope>
    <source>
        <strain evidence="5">CDC</strain>
    </source>
</reference>